<feature type="transmembrane region" description="Helical" evidence="13">
    <location>
        <begin position="364"/>
        <end position="384"/>
    </location>
</feature>
<feature type="transmembrane region" description="Helical" evidence="13">
    <location>
        <begin position="333"/>
        <end position="352"/>
    </location>
</feature>
<evidence type="ECO:0000256" key="8">
    <source>
        <dbReference type="ARBA" id="ARBA00022692"/>
    </source>
</evidence>
<evidence type="ECO:0000256" key="9">
    <source>
        <dbReference type="ARBA" id="ARBA00022824"/>
    </source>
</evidence>
<sequence>MDKTLKVLLILGTLLRIGFLIYGLWQDKHMLVKFTDIDYSVFTDASRFVHQKQSPYERATYRYTPLLAWILVPNITIIPEFGKILFIICDLIVGFFIYEFLKMFRVKSKVMLVTLTSLWLLNPFVITISTRGSAESILDMLVMATLYCFATKRLTLGSILYGFSVHFKIYPILYSLPILYILDSNYHGVKTKLINSSRIKFFVLSAATFFLLTGIMYKIYGMEFLNETYFYHLIRKDHRHNFSIYFYQMYLSMSVTESLFSKILGLLTFIPQMLLIFLIGLYYYKDLIFCCFLQTYVFIAYQKVCTSQYFMWYLCFLPIIIPQSKLMKKPIQAALLIIAWVVTQAIYLSSAFKLEHQGQNNYVNIWYTELLFFAANIWIIFSFMKNNNNTSMFAHGKINKNKYDFKTIEDKE</sequence>
<evidence type="ECO:0000256" key="12">
    <source>
        <dbReference type="ARBA" id="ARBA00025399"/>
    </source>
</evidence>
<keyword evidence="6 13" id="KW-0328">Glycosyltransferase</keyword>
<dbReference type="OrthoDB" id="1741594at2759"/>
<reference evidence="14 15" key="2">
    <citation type="submission" date="2016-08" db="EMBL/GenBank/DDBJ databases">
        <title>Pervasive Adenine N6-methylation of Active Genes in Fungi.</title>
        <authorList>
            <consortium name="DOE Joint Genome Institute"/>
            <person name="Mondo S.J."/>
            <person name="Dannebaum R.O."/>
            <person name="Kuo R.C."/>
            <person name="Labutti K."/>
            <person name="Haridas S."/>
            <person name="Kuo A."/>
            <person name="Salamov A."/>
            <person name="Ahrendt S.R."/>
            <person name="Lipzen A."/>
            <person name="Sullivan W."/>
            <person name="Andreopoulos W.B."/>
            <person name="Clum A."/>
            <person name="Lindquist E."/>
            <person name="Daum C."/>
            <person name="Ramamoorthy G.K."/>
            <person name="Gryganskyi A."/>
            <person name="Culley D."/>
            <person name="Magnuson J.K."/>
            <person name="James T.Y."/>
            <person name="O'Malley M.A."/>
            <person name="Stajich J.E."/>
            <person name="Spatafora J.W."/>
            <person name="Visel A."/>
            <person name="Grigoriev I.V."/>
        </authorList>
    </citation>
    <scope>NUCLEOTIDE SEQUENCE [LARGE SCALE GENOMIC DNA]</scope>
    <source>
        <strain evidence="15">finn</strain>
    </source>
</reference>
<keyword evidence="10 13" id="KW-1133">Transmembrane helix</keyword>
<dbReference type="AlphaFoldDB" id="A0A1Y1VGH3"/>
<comment type="subcellular location">
    <subcellularLocation>
        <location evidence="1 13">Endoplasmic reticulum membrane</location>
        <topology evidence="1 13">Multi-pass membrane protein</topology>
    </subcellularLocation>
</comment>
<evidence type="ECO:0000313" key="15">
    <source>
        <dbReference type="Proteomes" id="UP000193719"/>
    </source>
</evidence>
<evidence type="ECO:0000256" key="6">
    <source>
        <dbReference type="ARBA" id="ARBA00022676"/>
    </source>
</evidence>
<evidence type="ECO:0000256" key="7">
    <source>
        <dbReference type="ARBA" id="ARBA00022679"/>
    </source>
</evidence>
<comment type="similarity">
    <text evidence="3 13">Belongs to the PIGM family.</text>
</comment>
<dbReference type="Proteomes" id="UP000193719">
    <property type="component" value="Unassembled WGS sequence"/>
</dbReference>
<dbReference type="Pfam" id="PF05007">
    <property type="entry name" value="Mannosyl_trans"/>
    <property type="match status" value="1"/>
</dbReference>
<feature type="transmembrane region" description="Helical" evidence="13">
    <location>
        <begin position="296"/>
        <end position="321"/>
    </location>
</feature>
<protein>
    <recommendedName>
        <fullName evidence="4 13">GPI mannosyltransferase 1</fullName>
        <ecNumber evidence="13">2.4.1.-</ecNumber>
    </recommendedName>
    <alternativeName>
        <fullName evidence="13">GPI mannosyltransferase I</fullName>
    </alternativeName>
</protein>
<feature type="transmembrane region" description="Helical" evidence="13">
    <location>
        <begin position="263"/>
        <end position="284"/>
    </location>
</feature>
<gene>
    <name evidence="14" type="ORF">BCR36DRAFT_321777</name>
</gene>
<keyword evidence="9 13" id="KW-0256">Endoplasmic reticulum</keyword>
<evidence type="ECO:0000256" key="10">
    <source>
        <dbReference type="ARBA" id="ARBA00022989"/>
    </source>
</evidence>
<evidence type="ECO:0000256" key="4">
    <source>
        <dbReference type="ARBA" id="ARBA00013797"/>
    </source>
</evidence>
<dbReference type="PANTHER" id="PTHR12886">
    <property type="entry name" value="PIG-M MANNOSYLTRANSFERASE"/>
    <property type="match status" value="1"/>
</dbReference>
<feature type="transmembrane region" description="Helical" evidence="13">
    <location>
        <begin position="201"/>
        <end position="220"/>
    </location>
</feature>
<dbReference type="GO" id="GO:1990529">
    <property type="term" value="C:glycosylphosphatidylinositol-mannosyltransferase I complex"/>
    <property type="evidence" value="ECO:0007669"/>
    <property type="project" value="EnsemblFungi"/>
</dbReference>
<proteinExistence type="inferred from homology"/>
<keyword evidence="8 13" id="KW-0812">Transmembrane</keyword>
<dbReference type="GO" id="GO:0180041">
    <property type="term" value="F:dol-P-Man:GlcN-acyl-PI alpha-1,4-mannosyltransferase activity"/>
    <property type="evidence" value="ECO:0007669"/>
    <property type="project" value="EnsemblFungi"/>
</dbReference>
<keyword evidence="7 13" id="KW-0808">Transferase</keyword>
<feature type="transmembrane region" description="Helical" evidence="13">
    <location>
        <begin position="7"/>
        <end position="25"/>
    </location>
</feature>
<keyword evidence="5 13" id="KW-0337">GPI-anchor biosynthesis</keyword>
<dbReference type="EC" id="2.4.1.-" evidence="13"/>
<evidence type="ECO:0000256" key="11">
    <source>
        <dbReference type="ARBA" id="ARBA00023136"/>
    </source>
</evidence>
<comment type="function">
    <text evidence="12 13">Mannosyltransferase involved in glycosylphosphatidylinositol-anchor biosynthesis. Transfers the first alpha-1,4-mannose to GlcN-acyl-PI during GPI precursor assembly. Required for cell wall integrity.</text>
</comment>
<evidence type="ECO:0000256" key="3">
    <source>
        <dbReference type="ARBA" id="ARBA00011071"/>
    </source>
</evidence>
<evidence type="ECO:0000256" key="1">
    <source>
        <dbReference type="ARBA" id="ARBA00004477"/>
    </source>
</evidence>
<organism evidence="14 15">
    <name type="scientific">Piromyces finnis</name>
    <dbReference type="NCBI Taxonomy" id="1754191"/>
    <lineage>
        <taxon>Eukaryota</taxon>
        <taxon>Fungi</taxon>
        <taxon>Fungi incertae sedis</taxon>
        <taxon>Chytridiomycota</taxon>
        <taxon>Chytridiomycota incertae sedis</taxon>
        <taxon>Neocallimastigomycetes</taxon>
        <taxon>Neocallimastigales</taxon>
        <taxon>Neocallimastigaceae</taxon>
        <taxon>Piromyces</taxon>
    </lineage>
</organism>
<accession>A0A1Y1VGH3</accession>
<dbReference type="STRING" id="1754191.A0A1Y1VGH3"/>
<name>A0A1Y1VGH3_9FUNG</name>
<dbReference type="GO" id="GO:0005789">
    <property type="term" value="C:endoplasmic reticulum membrane"/>
    <property type="evidence" value="ECO:0007669"/>
    <property type="project" value="UniProtKB-SubCell"/>
</dbReference>
<dbReference type="GO" id="GO:0031505">
    <property type="term" value="P:fungal-type cell wall organization"/>
    <property type="evidence" value="ECO:0007669"/>
    <property type="project" value="EnsemblFungi"/>
</dbReference>
<evidence type="ECO:0000256" key="2">
    <source>
        <dbReference type="ARBA" id="ARBA00004687"/>
    </source>
</evidence>
<dbReference type="GO" id="GO:0006506">
    <property type="term" value="P:GPI anchor biosynthetic process"/>
    <property type="evidence" value="ECO:0007669"/>
    <property type="project" value="UniProtKB-UniPathway"/>
</dbReference>
<dbReference type="PANTHER" id="PTHR12886:SF0">
    <property type="entry name" value="GPI MANNOSYLTRANSFERASE 1"/>
    <property type="match status" value="1"/>
</dbReference>
<reference evidence="14 15" key="1">
    <citation type="submission" date="2016-08" db="EMBL/GenBank/DDBJ databases">
        <title>Genomes of anaerobic fungi encode conserved fungal cellulosomes for biomass hydrolysis.</title>
        <authorList>
            <consortium name="DOE Joint Genome Institute"/>
            <person name="Haitjema C.H."/>
            <person name="Gilmore S.P."/>
            <person name="Henske J.K."/>
            <person name="Solomon K.V."/>
            <person name="De Groot R."/>
            <person name="Kuo A."/>
            <person name="Mondo S.J."/>
            <person name="Salamov A.A."/>
            <person name="Labutti K."/>
            <person name="Zhao Z."/>
            <person name="Chiniquy J."/>
            <person name="Barry K."/>
            <person name="Brewer H.M."/>
            <person name="Purvine S.O."/>
            <person name="Wright A.T."/>
            <person name="Boxma B."/>
            <person name="Van Alen T."/>
            <person name="Hackstein J.H."/>
            <person name="Baker S.E."/>
            <person name="Grigoriev I.V."/>
            <person name="O'Malley M.A."/>
        </authorList>
    </citation>
    <scope>NUCLEOTIDE SEQUENCE [LARGE SCALE GENOMIC DNA]</scope>
    <source>
        <strain evidence="15">finn</strain>
    </source>
</reference>
<comment type="caution">
    <text evidence="14">The sequence shown here is derived from an EMBL/GenBank/DDBJ whole genome shotgun (WGS) entry which is preliminary data.</text>
</comment>
<comment type="pathway">
    <text evidence="2 13">Glycolipid biosynthesis; glycosylphosphatidylinositol-anchor biosynthesis.</text>
</comment>
<feature type="transmembrane region" description="Helical" evidence="13">
    <location>
        <begin position="81"/>
        <end position="98"/>
    </location>
</feature>
<dbReference type="EMBL" id="MCFH01000009">
    <property type="protein sequence ID" value="ORX55524.1"/>
    <property type="molecule type" value="Genomic_DNA"/>
</dbReference>
<evidence type="ECO:0000256" key="5">
    <source>
        <dbReference type="ARBA" id="ARBA00022502"/>
    </source>
</evidence>
<dbReference type="InterPro" id="IPR007704">
    <property type="entry name" value="PIG-M"/>
</dbReference>
<keyword evidence="15" id="KW-1185">Reference proteome</keyword>
<feature type="transmembrane region" description="Helical" evidence="13">
    <location>
        <begin position="110"/>
        <end position="130"/>
    </location>
</feature>
<feature type="transmembrane region" description="Helical" evidence="13">
    <location>
        <begin position="159"/>
        <end position="181"/>
    </location>
</feature>
<evidence type="ECO:0000313" key="14">
    <source>
        <dbReference type="EMBL" id="ORX55524.1"/>
    </source>
</evidence>
<keyword evidence="11 13" id="KW-0472">Membrane</keyword>
<evidence type="ECO:0000256" key="13">
    <source>
        <dbReference type="RuleBase" id="RU365064"/>
    </source>
</evidence>
<dbReference type="UniPathway" id="UPA00196"/>